<proteinExistence type="inferred from homology"/>
<dbReference type="Pfam" id="PF02265">
    <property type="entry name" value="S1-P1_nuclease"/>
    <property type="match status" value="1"/>
</dbReference>
<dbReference type="GO" id="GO:0006308">
    <property type="term" value="P:DNA catabolic process"/>
    <property type="evidence" value="ECO:0007669"/>
    <property type="project" value="InterPro"/>
</dbReference>
<dbReference type="InParanoid" id="A0A1E7F699"/>
<dbReference type="CDD" id="cd11010">
    <property type="entry name" value="S1-P1_nuclease"/>
    <property type="match status" value="1"/>
</dbReference>
<keyword evidence="5" id="KW-0378">Hydrolase</keyword>
<dbReference type="Gene3D" id="1.10.575.10">
    <property type="entry name" value="P1 Nuclease"/>
    <property type="match status" value="1"/>
</dbReference>
<dbReference type="EMBL" id="KV784361">
    <property type="protein sequence ID" value="OEU13676.1"/>
    <property type="molecule type" value="Genomic_DNA"/>
</dbReference>
<keyword evidence="10" id="KW-1185">Reference proteome</keyword>
<dbReference type="SUPFAM" id="SSF48537">
    <property type="entry name" value="Phospholipase C/P1 nuclease"/>
    <property type="match status" value="1"/>
</dbReference>
<comment type="similarity">
    <text evidence="1">Belongs to the nuclease type I family.</text>
</comment>
<dbReference type="GO" id="GO:0004519">
    <property type="term" value="F:endonuclease activity"/>
    <property type="evidence" value="ECO:0007669"/>
    <property type="project" value="UniProtKB-KW"/>
</dbReference>
<keyword evidence="3" id="KW-0479">Metal-binding</keyword>
<feature type="region of interest" description="Disordered" evidence="8">
    <location>
        <begin position="92"/>
        <end position="111"/>
    </location>
</feature>
<dbReference type="InterPro" id="IPR008947">
    <property type="entry name" value="PLipase_C/P1_nuclease_dom_sf"/>
</dbReference>
<keyword evidence="2" id="KW-0540">Nuclease</keyword>
<dbReference type="GO" id="GO:0046872">
    <property type="term" value="F:metal ion binding"/>
    <property type="evidence" value="ECO:0007669"/>
    <property type="project" value="UniProtKB-KW"/>
</dbReference>
<dbReference type="KEGG" id="fcy:FRACYDRAFT_242021"/>
<dbReference type="Proteomes" id="UP000095751">
    <property type="component" value="Unassembled WGS sequence"/>
</dbReference>
<dbReference type="PANTHER" id="PTHR33146:SF26">
    <property type="entry name" value="ENDONUCLEASE 4"/>
    <property type="match status" value="1"/>
</dbReference>
<feature type="compositionally biased region" description="Low complexity" evidence="8">
    <location>
        <begin position="95"/>
        <end position="104"/>
    </location>
</feature>
<evidence type="ECO:0000256" key="5">
    <source>
        <dbReference type="ARBA" id="ARBA00022801"/>
    </source>
</evidence>
<evidence type="ECO:0000256" key="1">
    <source>
        <dbReference type="ARBA" id="ARBA00009547"/>
    </source>
</evidence>
<evidence type="ECO:0000313" key="9">
    <source>
        <dbReference type="EMBL" id="OEU13676.1"/>
    </source>
</evidence>
<dbReference type="PANTHER" id="PTHR33146">
    <property type="entry name" value="ENDONUCLEASE 4"/>
    <property type="match status" value="1"/>
</dbReference>
<keyword evidence="6" id="KW-1015">Disulfide bond</keyword>
<dbReference type="AlphaFoldDB" id="A0A1E7F699"/>
<evidence type="ECO:0000256" key="3">
    <source>
        <dbReference type="ARBA" id="ARBA00022723"/>
    </source>
</evidence>
<accession>A0A1E7F699</accession>
<dbReference type="GO" id="GO:0003676">
    <property type="term" value="F:nucleic acid binding"/>
    <property type="evidence" value="ECO:0007669"/>
    <property type="project" value="InterPro"/>
</dbReference>
<evidence type="ECO:0000256" key="7">
    <source>
        <dbReference type="ARBA" id="ARBA00023180"/>
    </source>
</evidence>
<evidence type="ECO:0000256" key="4">
    <source>
        <dbReference type="ARBA" id="ARBA00022759"/>
    </source>
</evidence>
<dbReference type="OrthoDB" id="441446at2759"/>
<reference evidence="9 10" key="1">
    <citation type="submission" date="2016-09" db="EMBL/GenBank/DDBJ databases">
        <title>Extensive genetic diversity and differential bi-allelic expression allows diatom success in the polar Southern Ocean.</title>
        <authorList>
            <consortium name="DOE Joint Genome Institute"/>
            <person name="Mock T."/>
            <person name="Otillar R.P."/>
            <person name="Strauss J."/>
            <person name="Dupont C."/>
            <person name="Frickenhaus S."/>
            <person name="Maumus F."/>
            <person name="Mcmullan M."/>
            <person name="Sanges R."/>
            <person name="Schmutz J."/>
            <person name="Toseland A."/>
            <person name="Valas R."/>
            <person name="Veluchamy A."/>
            <person name="Ward B.J."/>
            <person name="Allen A."/>
            <person name="Barry K."/>
            <person name="Falciatore A."/>
            <person name="Ferrante M."/>
            <person name="Fortunato A.E."/>
            <person name="Gloeckner G."/>
            <person name="Gruber A."/>
            <person name="Hipkin R."/>
            <person name="Janech M."/>
            <person name="Kroth P."/>
            <person name="Leese F."/>
            <person name="Lindquist E."/>
            <person name="Lyon B.R."/>
            <person name="Martin J."/>
            <person name="Mayer C."/>
            <person name="Parker M."/>
            <person name="Quesneville H."/>
            <person name="Raymond J."/>
            <person name="Uhlig C."/>
            <person name="Valentin K.U."/>
            <person name="Worden A.Z."/>
            <person name="Armbrust E.V."/>
            <person name="Bowler C."/>
            <person name="Green B."/>
            <person name="Moulton V."/>
            <person name="Van Oosterhout C."/>
            <person name="Grigoriev I."/>
        </authorList>
    </citation>
    <scope>NUCLEOTIDE SEQUENCE [LARGE SCALE GENOMIC DNA]</scope>
    <source>
        <strain evidence="9 10">CCMP1102</strain>
    </source>
</reference>
<sequence>MGIVANWADQVRHYLPWSDGLHFVDVRDDLIEGGCHYIYNSTTNSSSSSSSSLCDFDYYDRDCVDGNCVVGAVFNYSTQLLEEQQLQYDDNIGATTSSSSSSSTRNLRQRMTTKQVEGKNILYQPKSMRQALMFLIHFIGDIHQPLHVSRSSDRGGNDINVKYHVPDDVTSTTTEIHRSSHHHSYNLHSVWDSAMIKTALERRDYSSHNTSRASPRTELEGSLESFLIDHPELLKRFTSCQNGSGARHLECVIEWGTESWERALKYAYTKNSPWNTTASSAPGDDDNTVVDVVSGDEIDEEYYQSRLPIVKEQLIAGGIRLAATLEDIFGQNHVNNINDVEYDSTIEKLSSMEGIHMWSSVSSFLS</sequence>
<evidence type="ECO:0000256" key="2">
    <source>
        <dbReference type="ARBA" id="ARBA00022722"/>
    </source>
</evidence>
<evidence type="ECO:0000256" key="8">
    <source>
        <dbReference type="SAM" id="MobiDB-lite"/>
    </source>
</evidence>
<dbReference type="GO" id="GO:0016788">
    <property type="term" value="F:hydrolase activity, acting on ester bonds"/>
    <property type="evidence" value="ECO:0007669"/>
    <property type="project" value="InterPro"/>
</dbReference>
<protein>
    <submittedName>
        <fullName evidence="9">Phospholipase C/P1 nuclease</fullName>
    </submittedName>
</protein>
<keyword evidence="7" id="KW-0325">Glycoprotein</keyword>
<dbReference type="InterPro" id="IPR003154">
    <property type="entry name" value="S1/P1nuclease"/>
</dbReference>
<keyword evidence="4" id="KW-0255">Endonuclease</keyword>
<organism evidence="9 10">
    <name type="scientific">Fragilariopsis cylindrus CCMP1102</name>
    <dbReference type="NCBI Taxonomy" id="635003"/>
    <lineage>
        <taxon>Eukaryota</taxon>
        <taxon>Sar</taxon>
        <taxon>Stramenopiles</taxon>
        <taxon>Ochrophyta</taxon>
        <taxon>Bacillariophyta</taxon>
        <taxon>Bacillariophyceae</taxon>
        <taxon>Bacillariophycidae</taxon>
        <taxon>Bacillariales</taxon>
        <taxon>Bacillariaceae</taxon>
        <taxon>Fragilariopsis</taxon>
    </lineage>
</organism>
<gene>
    <name evidence="9" type="ORF">FRACYDRAFT_242021</name>
</gene>
<evidence type="ECO:0000256" key="6">
    <source>
        <dbReference type="ARBA" id="ARBA00023157"/>
    </source>
</evidence>
<name>A0A1E7F699_9STRA</name>
<evidence type="ECO:0000313" key="10">
    <source>
        <dbReference type="Proteomes" id="UP000095751"/>
    </source>
</evidence>